<evidence type="ECO:0008006" key="4">
    <source>
        <dbReference type="Google" id="ProtNLM"/>
    </source>
</evidence>
<accession>A0A0U1P9Q9</accession>
<evidence type="ECO:0000313" key="3">
    <source>
        <dbReference type="Proteomes" id="UP000030675"/>
    </source>
</evidence>
<organism evidence="2 3">
    <name type="scientific">Photobacterium leiognathi lrivu.4.1</name>
    <dbReference type="NCBI Taxonomy" id="1248232"/>
    <lineage>
        <taxon>Bacteria</taxon>
        <taxon>Pseudomonadati</taxon>
        <taxon>Pseudomonadota</taxon>
        <taxon>Gammaproteobacteria</taxon>
        <taxon>Vibrionales</taxon>
        <taxon>Vibrionaceae</taxon>
        <taxon>Photobacterium</taxon>
    </lineage>
</organism>
<name>A0A0U1P9Q9_PHOLE</name>
<dbReference type="eggNOG" id="ENOG50339ZF">
    <property type="taxonomic scope" value="Bacteria"/>
</dbReference>
<sequence length="172" mass="19509">MRLTRRGWNNIIIIGVLCFIAIIKLPDLLRERFAPKDSVTQVVAEQASNVPNTVFVLSPDLFIQRVVFPHFTLKQSNGQWQSSSNLSISASELVQRWQHLQGTVVDEATISKLSLQLPPPQTVEVWGKQQAEPIRLTVYALPKFWLFNNGQHWVAVSVAEDYLFPTSLSNNK</sequence>
<dbReference type="HOGENOM" id="CLU_1642151_0_0_6"/>
<dbReference type="RefSeq" id="WP_023933853.1">
    <property type="nucleotide sequence ID" value="NZ_DF196819.1"/>
</dbReference>
<dbReference type="Proteomes" id="UP000030675">
    <property type="component" value="Unassembled WGS sequence"/>
</dbReference>
<protein>
    <recommendedName>
        <fullName evidence="4">DUF4340 domain-containing protein</fullName>
    </recommendedName>
</protein>
<evidence type="ECO:0000313" key="2">
    <source>
        <dbReference type="EMBL" id="GAD31095.1"/>
    </source>
</evidence>
<evidence type="ECO:0000256" key="1">
    <source>
        <dbReference type="SAM" id="Phobius"/>
    </source>
</evidence>
<gene>
    <name evidence="2" type="ORF">PLEI_2752</name>
</gene>
<feature type="transmembrane region" description="Helical" evidence="1">
    <location>
        <begin position="7"/>
        <end position="25"/>
    </location>
</feature>
<keyword evidence="1" id="KW-0812">Transmembrane</keyword>
<dbReference type="AlphaFoldDB" id="A0A0U1P9Q9"/>
<dbReference type="EMBL" id="DF196819">
    <property type="protein sequence ID" value="GAD31095.1"/>
    <property type="molecule type" value="Genomic_DNA"/>
</dbReference>
<proteinExistence type="predicted"/>
<keyword evidence="1" id="KW-1133">Transmembrane helix</keyword>
<reference evidence="3" key="1">
    <citation type="submission" date="2012-12" db="EMBL/GenBank/DDBJ databases">
        <title>Genome Sequence of Photobacterium leiognathi lrivu.4.1.</title>
        <authorList>
            <person name="Urbanczyk H."/>
            <person name="Ogura Y."/>
            <person name="Hayashi T."/>
            <person name="Dunlap P.V."/>
        </authorList>
    </citation>
    <scope>NUCLEOTIDE SEQUENCE [LARGE SCALE GENOMIC DNA]</scope>
    <source>
        <strain evidence="3">lrivu.4.1</strain>
    </source>
</reference>
<keyword evidence="1" id="KW-0472">Membrane</keyword>